<accession>A0A0L0V4L6</accession>
<keyword evidence="4" id="KW-1185">Reference proteome</keyword>
<keyword evidence="1" id="KW-0808">Transferase</keyword>
<reference evidence="4" key="1">
    <citation type="submission" date="2014-03" db="EMBL/GenBank/DDBJ databases">
        <title>The Genome Sequence of Puccinia striiformis f. sp. tritici PST-78.</title>
        <authorList>
            <consortium name="The Broad Institute Genome Sequencing Platform"/>
            <person name="Cuomo C."/>
            <person name="Hulbert S."/>
            <person name="Chen X."/>
            <person name="Walker B."/>
            <person name="Young S.K."/>
            <person name="Zeng Q."/>
            <person name="Gargeya S."/>
            <person name="Fitzgerald M."/>
            <person name="Haas B."/>
            <person name="Abouelleil A."/>
            <person name="Alvarado L."/>
            <person name="Arachchi H.M."/>
            <person name="Berlin A.M."/>
            <person name="Chapman S.B."/>
            <person name="Goldberg J."/>
            <person name="Griggs A."/>
            <person name="Gujja S."/>
            <person name="Hansen M."/>
            <person name="Howarth C."/>
            <person name="Imamovic A."/>
            <person name="Larimer J."/>
            <person name="McCowan C."/>
            <person name="Montmayeur A."/>
            <person name="Murphy C."/>
            <person name="Neiman D."/>
            <person name="Pearson M."/>
            <person name="Priest M."/>
            <person name="Roberts A."/>
            <person name="Saif S."/>
            <person name="Shea T."/>
            <person name="Sisk P."/>
            <person name="Sykes S."/>
            <person name="Wortman J."/>
            <person name="Nusbaum C."/>
            <person name="Birren B."/>
        </authorList>
    </citation>
    <scope>NUCLEOTIDE SEQUENCE [LARGE SCALE GENOMIC DNA]</scope>
    <source>
        <strain evidence="4">race PST-78</strain>
    </source>
</reference>
<dbReference type="PANTHER" id="PTHR10982:SF21">
    <property type="entry name" value="FATTY ACID SYNTHASE SUBUNIT BETA"/>
    <property type="match status" value="1"/>
</dbReference>
<organism evidence="3 4">
    <name type="scientific">Puccinia striiformis f. sp. tritici PST-78</name>
    <dbReference type="NCBI Taxonomy" id="1165861"/>
    <lineage>
        <taxon>Eukaryota</taxon>
        <taxon>Fungi</taxon>
        <taxon>Dikarya</taxon>
        <taxon>Basidiomycota</taxon>
        <taxon>Pucciniomycotina</taxon>
        <taxon>Pucciniomycetes</taxon>
        <taxon>Pucciniales</taxon>
        <taxon>Pucciniaceae</taxon>
        <taxon>Puccinia</taxon>
    </lineage>
</organism>
<evidence type="ECO:0000313" key="4">
    <source>
        <dbReference type="Proteomes" id="UP000054564"/>
    </source>
</evidence>
<dbReference type="InterPro" id="IPR050830">
    <property type="entry name" value="Fungal_FAS"/>
</dbReference>
<dbReference type="GO" id="GO:0016740">
    <property type="term" value="F:transferase activity"/>
    <property type="evidence" value="ECO:0007669"/>
    <property type="project" value="UniProtKB-KW"/>
</dbReference>
<dbReference type="Pfam" id="PF13452">
    <property type="entry name" value="FAS1_DH_region"/>
    <property type="match status" value="1"/>
</dbReference>
<feature type="domain" description="FAS1-like dehydratase" evidence="2">
    <location>
        <begin position="253"/>
        <end position="355"/>
    </location>
</feature>
<dbReference type="Gene3D" id="3.10.129.10">
    <property type="entry name" value="Hotdog Thioesterase"/>
    <property type="match status" value="1"/>
</dbReference>
<name>A0A0L0V4L6_9BASI</name>
<dbReference type="STRING" id="1165861.A0A0L0V4L6"/>
<evidence type="ECO:0000256" key="1">
    <source>
        <dbReference type="ARBA" id="ARBA00022679"/>
    </source>
</evidence>
<sequence length="368" mass="40699">MSEPVSQLSELLIFPPLSVSRSQPQSYHDTDWEVLEEGSNSKYIHFMAETLAAGKRSQDILADLIKHQQLLIDCPSQVYRRIQIKMALGNSLDVRKFISLKIGGDDQGDDIQKGFVNQKDKPDKAISEHHTDITCLSKPSELLIADCPKASCLRTQIFFLAINMMMSTLINSKPPKDITCSLLERVLSMSSSVPLIRADFDYLVPSRLGPNAEPKVTQIDLYDTLPRPHWATEEVYDNLPTATNATFHVPVVNISAEDIISFSTIVGNDSDACNRSSGLNTEVLMDFGIKLGWKAIMKPLFPKSIPGDLLALVHLSNRFDMRDRAPKLKVGDTATSEAKIASITNGETGKTATVKGTVFLLKDDEKPP</sequence>
<dbReference type="OrthoDB" id="3001637at2759"/>
<comment type="caution">
    <text evidence="3">The sequence shown here is derived from an EMBL/GenBank/DDBJ whole genome shotgun (WGS) entry which is preliminary data.</text>
</comment>
<proteinExistence type="predicted"/>
<protein>
    <recommendedName>
        <fullName evidence="2">FAS1-like dehydratase domain-containing protein</fullName>
    </recommendedName>
</protein>
<gene>
    <name evidence="3" type="ORF">PSTG_12722</name>
</gene>
<dbReference type="InterPro" id="IPR039569">
    <property type="entry name" value="FAS1-like_DH_region"/>
</dbReference>
<evidence type="ECO:0000259" key="2">
    <source>
        <dbReference type="Pfam" id="PF13452"/>
    </source>
</evidence>
<dbReference type="AlphaFoldDB" id="A0A0L0V4L6"/>
<dbReference type="EMBL" id="AJIL01000127">
    <property type="protein sequence ID" value="KNE93919.1"/>
    <property type="molecule type" value="Genomic_DNA"/>
</dbReference>
<evidence type="ECO:0000313" key="3">
    <source>
        <dbReference type="EMBL" id="KNE93919.1"/>
    </source>
</evidence>
<dbReference type="Proteomes" id="UP000054564">
    <property type="component" value="Unassembled WGS sequence"/>
</dbReference>
<dbReference type="PANTHER" id="PTHR10982">
    <property type="entry name" value="MALONYL COA-ACYL CARRIER PROTEIN TRANSACYLASE"/>
    <property type="match status" value="1"/>
</dbReference>